<feature type="non-terminal residue" evidence="1">
    <location>
        <position position="42"/>
    </location>
</feature>
<proteinExistence type="predicted"/>
<accession>A0A9W4T4R5</accession>
<reference evidence="1" key="1">
    <citation type="submission" date="2022-08" db="EMBL/GenBank/DDBJ databases">
        <authorList>
            <person name="Kallberg Y."/>
            <person name="Tangrot J."/>
            <person name="Rosling A."/>
        </authorList>
    </citation>
    <scope>NUCLEOTIDE SEQUENCE</scope>
    <source>
        <strain evidence="1">Wild A</strain>
    </source>
</reference>
<organism evidence="1 2">
    <name type="scientific">Funneliformis geosporum</name>
    <dbReference type="NCBI Taxonomy" id="1117311"/>
    <lineage>
        <taxon>Eukaryota</taxon>
        <taxon>Fungi</taxon>
        <taxon>Fungi incertae sedis</taxon>
        <taxon>Mucoromycota</taxon>
        <taxon>Glomeromycotina</taxon>
        <taxon>Glomeromycetes</taxon>
        <taxon>Glomerales</taxon>
        <taxon>Glomeraceae</taxon>
        <taxon>Funneliformis</taxon>
    </lineage>
</organism>
<keyword evidence="2" id="KW-1185">Reference proteome</keyword>
<dbReference type="AlphaFoldDB" id="A0A9W4T4R5"/>
<evidence type="ECO:0000313" key="1">
    <source>
        <dbReference type="EMBL" id="CAI2191749.1"/>
    </source>
</evidence>
<dbReference type="EMBL" id="CAMKVN010007687">
    <property type="protein sequence ID" value="CAI2191749.1"/>
    <property type="molecule type" value="Genomic_DNA"/>
</dbReference>
<name>A0A9W4T4R5_9GLOM</name>
<dbReference type="Proteomes" id="UP001153678">
    <property type="component" value="Unassembled WGS sequence"/>
</dbReference>
<sequence>RKTVTSSPSAGYDDVARTSHDSIDHYLEIYKNGLEIESFQYS</sequence>
<evidence type="ECO:0000313" key="2">
    <source>
        <dbReference type="Proteomes" id="UP001153678"/>
    </source>
</evidence>
<comment type="caution">
    <text evidence="1">The sequence shown here is derived from an EMBL/GenBank/DDBJ whole genome shotgun (WGS) entry which is preliminary data.</text>
</comment>
<protein>
    <submittedName>
        <fullName evidence="1">481_t:CDS:1</fullName>
    </submittedName>
</protein>
<gene>
    <name evidence="1" type="ORF">FWILDA_LOCUS15227</name>
</gene>